<keyword evidence="2 10" id="KW-0723">Serine/threonine-protein kinase</keyword>
<dbReference type="Gene3D" id="1.10.510.10">
    <property type="entry name" value="Transferase(Phosphotransferase) domain 1"/>
    <property type="match status" value="1"/>
</dbReference>
<keyword evidence="3" id="KW-0808">Transferase</keyword>
<keyword evidence="14" id="KW-1185">Reference proteome</keyword>
<dbReference type="GO" id="GO:0005952">
    <property type="term" value="C:cAMP-dependent protein kinase complex"/>
    <property type="evidence" value="ECO:0007669"/>
    <property type="project" value="TreeGrafter"/>
</dbReference>
<feature type="domain" description="AGC-kinase C-terminal" evidence="12">
    <location>
        <begin position="338"/>
        <end position="382"/>
    </location>
</feature>
<evidence type="ECO:0000256" key="1">
    <source>
        <dbReference type="ARBA" id="ARBA00012444"/>
    </source>
</evidence>
<evidence type="ECO:0000256" key="9">
    <source>
        <dbReference type="PROSITE-ProRule" id="PRU10141"/>
    </source>
</evidence>
<evidence type="ECO:0000313" key="13">
    <source>
        <dbReference type="EMBL" id="RCH83838.1"/>
    </source>
</evidence>
<protein>
    <recommendedName>
        <fullName evidence="1">cAMP-dependent protein kinase</fullName>
        <ecNumber evidence="1">2.7.11.11</ecNumber>
    </recommendedName>
</protein>
<dbReference type="OrthoDB" id="63267at2759"/>
<comment type="catalytic activity">
    <reaction evidence="8">
        <text>L-seryl-[protein] + ATP = O-phospho-L-seryl-[protein] + ADP + H(+)</text>
        <dbReference type="Rhea" id="RHEA:17989"/>
        <dbReference type="Rhea" id="RHEA-COMP:9863"/>
        <dbReference type="Rhea" id="RHEA-COMP:11604"/>
        <dbReference type="ChEBI" id="CHEBI:15378"/>
        <dbReference type="ChEBI" id="CHEBI:29999"/>
        <dbReference type="ChEBI" id="CHEBI:30616"/>
        <dbReference type="ChEBI" id="CHEBI:83421"/>
        <dbReference type="ChEBI" id="CHEBI:456216"/>
        <dbReference type="EC" id="2.7.11.11"/>
    </reaction>
</comment>
<sequence length="382" mass="44222">MRENINPFFNRPTPPAWNPTFYLCDHNDTSSLITKIENATESTHTPSEEHPALDLTPSSSISINGCIPVPRILTPNEDLRVPAHFQLNQFNIKQRIGSGHSSQVYLAQHVMNHQLYAIKAIDKQLIVTETQMRHIYDEKQVLMTVHHPFLMRLWGTFQTGQYLHLVTEYLPGGELSRLMKKKFSEDQARFYAAEIVSALEHLHQRDIVYRDLKPENVVLDSRGHVKLIDFGFAKVLKEVTFTLCGTPDYLAPEIIRARGYTQDVDWWSLGVFIFEMLVGVTPFFAETPMELYQNILLCDINWMCDMSTEAKDLIQGLLQSKPKDRFKIDDIKAHPWFSAIDFDQLSNMTAPFIPEQVNHSNNQVFTQFYDISEHQDDRFNTF</sequence>
<evidence type="ECO:0000313" key="14">
    <source>
        <dbReference type="Proteomes" id="UP000253551"/>
    </source>
</evidence>
<dbReference type="CDD" id="cd05123">
    <property type="entry name" value="STKc_AGC"/>
    <property type="match status" value="1"/>
</dbReference>
<dbReference type="GO" id="GO:0004691">
    <property type="term" value="F:cAMP-dependent protein kinase activity"/>
    <property type="evidence" value="ECO:0007669"/>
    <property type="project" value="UniProtKB-EC"/>
</dbReference>
<dbReference type="Gene3D" id="3.30.200.20">
    <property type="entry name" value="Phosphorylase Kinase, domain 1"/>
    <property type="match status" value="1"/>
</dbReference>
<keyword evidence="6 9" id="KW-0067">ATP-binding</keyword>
<evidence type="ECO:0000256" key="5">
    <source>
        <dbReference type="ARBA" id="ARBA00022777"/>
    </source>
</evidence>
<dbReference type="FunFam" id="1.10.510.10:FF:000008">
    <property type="entry name" value="Non-specific serine/threonine protein kinase"/>
    <property type="match status" value="1"/>
</dbReference>
<dbReference type="PANTHER" id="PTHR24353:SF37">
    <property type="entry name" value="CAMP-DEPENDENT PROTEIN KINASE CATALYTIC SUBUNIT PRKX"/>
    <property type="match status" value="1"/>
</dbReference>
<organism evidence="13 14">
    <name type="scientific">Rhizopus stolonifer</name>
    <name type="common">Rhizopus nigricans</name>
    <dbReference type="NCBI Taxonomy" id="4846"/>
    <lineage>
        <taxon>Eukaryota</taxon>
        <taxon>Fungi</taxon>
        <taxon>Fungi incertae sedis</taxon>
        <taxon>Mucoromycota</taxon>
        <taxon>Mucoromycotina</taxon>
        <taxon>Mucoromycetes</taxon>
        <taxon>Mucorales</taxon>
        <taxon>Mucorineae</taxon>
        <taxon>Rhizopodaceae</taxon>
        <taxon>Rhizopus</taxon>
    </lineage>
</organism>
<evidence type="ECO:0000256" key="2">
    <source>
        <dbReference type="ARBA" id="ARBA00022527"/>
    </source>
</evidence>
<evidence type="ECO:0000256" key="4">
    <source>
        <dbReference type="ARBA" id="ARBA00022741"/>
    </source>
</evidence>
<dbReference type="InterPro" id="IPR017441">
    <property type="entry name" value="Protein_kinase_ATP_BS"/>
</dbReference>
<dbReference type="SUPFAM" id="SSF56112">
    <property type="entry name" value="Protein kinase-like (PK-like)"/>
    <property type="match status" value="1"/>
</dbReference>
<dbReference type="GO" id="GO:0005524">
    <property type="term" value="F:ATP binding"/>
    <property type="evidence" value="ECO:0007669"/>
    <property type="project" value="UniProtKB-UniRule"/>
</dbReference>
<comment type="similarity">
    <text evidence="10">Belongs to the protein kinase superfamily.</text>
</comment>
<dbReference type="PROSITE" id="PS00108">
    <property type="entry name" value="PROTEIN_KINASE_ST"/>
    <property type="match status" value="1"/>
</dbReference>
<feature type="binding site" evidence="9">
    <location>
        <position position="119"/>
    </location>
    <ligand>
        <name>ATP</name>
        <dbReference type="ChEBI" id="CHEBI:30616"/>
    </ligand>
</feature>
<dbReference type="InterPro" id="IPR000719">
    <property type="entry name" value="Prot_kinase_dom"/>
</dbReference>
<evidence type="ECO:0000259" key="11">
    <source>
        <dbReference type="PROSITE" id="PS50011"/>
    </source>
</evidence>
<dbReference type="SMART" id="SM00220">
    <property type="entry name" value="S_TKc"/>
    <property type="match status" value="1"/>
</dbReference>
<dbReference type="InterPro" id="IPR000961">
    <property type="entry name" value="AGC-kinase_C"/>
</dbReference>
<feature type="domain" description="Protein kinase" evidence="11">
    <location>
        <begin position="90"/>
        <end position="337"/>
    </location>
</feature>
<dbReference type="InterPro" id="IPR011009">
    <property type="entry name" value="Kinase-like_dom_sf"/>
</dbReference>
<evidence type="ECO:0000256" key="10">
    <source>
        <dbReference type="RuleBase" id="RU000304"/>
    </source>
</evidence>
<dbReference type="InterPro" id="IPR008271">
    <property type="entry name" value="Ser/Thr_kinase_AS"/>
</dbReference>
<comment type="caution">
    <text evidence="13">The sequence shown here is derived from an EMBL/GenBank/DDBJ whole genome shotgun (WGS) entry which is preliminary data.</text>
</comment>
<evidence type="ECO:0000256" key="6">
    <source>
        <dbReference type="ARBA" id="ARBA00022840"/>
    </source>
</evidence>
<dbReference type="STRING" id="4846.A0A367J1L0"/>
<dbReference type="PROSITE" id="PS50011">
    <property type="entry name" value="PROTEIN_KINASE_DOM"/>
    <property type="match status" value="1"/>
</dbReference>
<proteinExistence type="inferred from homology"/>
<keyword evidence="5 13" id="KW-0418">Kinase</keyword>
<reference evidence="13 14" key="1">
    <citation type="journal article" date="2018" name="G3 (Bethesda)">
        <title>Phylogenetic and Phylogenomic Definition of Rhizopus Species.</title>
        <authorList>
            <person name="Gryganskyi A.P."/>
            <person name="Golan J."/>
            <person name="Dolatabadi S."/>
            <person name="Mondo S."/>
            <person name="Robb S."/>
            <person name="Idnurm A."/>
            <person name="Muszewska A."/>
            <person name="Steczkiewicz K."/>
            <person name="Masonjones S."/>
            <person name="Liao H.L."/>
            <person name="Gajdeczka M.T."/>
            <person name="Anike F."/>
            <person name="Vuek A."/>
            <person name="Anishchenko I.M."/>
            <person name="Voigt K."/>
            <person name="de Hoog G.S."/>
            <person name="Smith M.E."/>
            <person name="Heitman J."/>
            <person name="Vilgalys R."/>
            <person name="Stajich J.E."/>
        </authorList>
    </citation>
    <scope>NUCLEOTIDE SEQUENCE [LARGE SCALE GENOMIC DNA]</scope>
    <source>
        <strain evidence="13 14">LSU 92-RS-03</strain>
    </source>
</reference>
<evidence type="ECO:0000256" key="8">
    <source>
        <dbReference type="ARBA" id="ARBA00047454"/>
    </source>
</evidence>
<dbReference type="Proteomes" id="UP000253551">
    <property type="component" value="Unassembled WGS sequence"/>
</dbReference>
<comment type="catalytic activity">
    <reaction evidence="7">
        <text>L-threonyl-[protein] + ATP = O-phospho-L-threonyl-[protein] + ADP + H(+)</text>
        <dbReference type="Rhea" id="RHEA:46608"/>
        <dbReference type="Rhea" id="RHEA-COMP:11060"/>
        <dbReference type="Rhea" id="RHEA-COMP:11605"/>
        <dbReference type="ChEBI" id="CHEBI:15378"/>
        <dbReference type="ChEBI" id="CHEBI:30013"/>
        <dbReference type="ChEBI" id="CHEBI:30616"/>
        <dbReference type="ChEBI" id="CHEBI:61977"/>
        <dbReference type="ChEBI" id="CHEBI:456216"/>
        <dbReference type="EC" id="2.7.11.11"/>
    </reaction>
</comment>
<dbReference type="EMBL" id="PJQM01004623">
    <property type="protein sequence ID" value="RCH83838.1"/>
    <property type="molecule type" value="Genomic_DNA"/>
</dbReference>
<dbReference type="PROSITE" id="PS51285">
    <property type="entry name" value="AGC_KINASE_CTER"/>
    <property type="match status" value="1"/>
</dbReference>
<dbReference type="EC" id="2.7.11.11" evidence="1"/>
<dbReference type="AlphaFoldDB" id="A0A367J1L0"/>
<keyword evidence="4 9" id="KW-0547">Nucleotide-binding</keyword>
<dbReference type="PROSITE" id="PS00107">
    <property type="entry name" value="PROTEIN_KINASE_ATP"/>
    <property type="match status" value="1"/>
</dbReference>
<name>A0A367J1L0_RHIST</name>
<evidence type="ECO:0000256" key="7">
    <source>
        <dbReference type="ARBA" id="ARBA00047292"/>
    </source>
</evidence>
<dbReference type="PANTHER" id="PTHR24353">
    <property type="entry name" value="CYCLIC NUCLEOTIDE-DEPENDENT PROTEIN KINASE"/>
    <property type="match status" value="1"/>
</dbReference>
<dbReference type="Pfam" id="PF00069">
    <property type="entry name" value="Pkinase"/>
    <property type="match status" value="1"/>
</dbReference>
<evidence type="ECO:0000259" key="12">
    <source>
        <dbReference type="PROSITE" id="PS51285"/>
    </source>
</evidence>
<gene>
    <name evidence="13" type="primary">PKA1_4</name>
    <name evidence="13" type="ORF">CU098_007479</name>
</gene>
<evidence type="ECO:0000256" key="3">
    <source>
        <dbReference type="ARBA" id="ARBA00022679"/>
    </source>
</evidence>
<dbReference type="InterPro" id="IPR045270">
    <property type="entry name" value="STKc_AGC"/>
</dbReference>
<accession>A0A367J1L0</accession>